<feature type="coiled-coil region" evidence="1">
    <location>
        <begin position="26"/>
        <end position="53"/>
    </location>
</feature>
<dbReference type="GO" id="GO:0003677">
    <property type="term" value="F:DNA binding"/>
    <property type="evidence" value="ECO:0007669"/>
    <property type="project" value="InterPro"/>
</dbReference>
<dbReference type="AlphaFoldDB" id="A0A4R2ME15"/>
<reference evidence="2 3" key="1">
    <citation type="submission" date="2019-03" db="EMBL/GenBank/DDBJ databases">
        <title>Genomic Encyclopedia of Type Strains, Phase IV (KMG-IV): sequencing the most valuable type-strain genomes for metagenomic binning, comparative biology and taxonomic classification.</title>
        <authorList>
            <person name="Goeker M."/>
        </authorList>
    </citation>
    <scope>NUCLEOTIDE SEQUENCE [LARGE SCALE GENOMIC DNA]</scope>
    <source>
        <strain evidence="2 3">DSM 1709</strain>
    </source>
</reference>
<dbReference type="PANTHER" id="PTHR33609">
    <property type="entry name" value="LOW CALCIUM RESPONSE LOCUS PROTEIN S"/>
    <property type="match status" value="1"/>
</dbReference>
<dbReference type="PANTHER" id="PTHR33609:SF1">
    <property type="entry name" value="TRANSPOSASE"/>
    <property type="match status" value="1"/>
</dbReference>
<dbReference type="InterPro" id="IPR002514">
    <property type="entry name" value="Transposase_8"/>
</dbReference>
<dbReference type="InterPro" id="IPR009057">
    <property type="entry name" value="Homeodomain-like_sf"/>
</dbReference>
<dbReference type="SUPFAM" id="SSF46689">
    <property type="entry name" value="Homeodomain-like"/>
    <property type="match status" value="1"/>
</dbReference>
<dbReference type="Pfam" id="PF01527">
    <property type="entry name" value="HTH_Tnp_1"/>
    <property type="match status" value="1"/>
</dbReference>
<organism evidence="2 3">
    <name type="scientific">Rubrivivax gelatinosus</name>
    <name type="common">Rhodocyclus gelatinosus</name>
    <name type="synonym">Rhodopseudomonas gelatinosa</name>
    <dbReference type="NCBI Taxonomy" id="28068"/>
    <lineage>
        <taxon>Bacteria</taxon>
        <taxon>Pseudomonadati</taxon>
        <taxon>Pseudomonadota</taxon>
        <taxon>Betaproteobacteria</taxon>
        <taxon>Burkholderiales</taxon>
        <taxon>Sphaerotilaceae</taxon>
        <taxon>Rubrivivax</taxon>
    </lineage>
</organism>
<dbReference type="GO" id="GO:0006313">
    <property type="term" value="P:DNA transposition"/>
    <property type="evidence" value="ECO:0007669"/>
    <property type="project" value="InterPro"/>
</dbReference>
<dbReference type="EMBL" id="SLXD01000004">
    <property type="protein sequence ID" value="TCP03425.1"/>
    <property type="molecule type" value="Genomic_DNA"/>
</dbReference>
<name>A0A4R2ME15_RUBGE</name>
<protein>
    <submittedName>
        <fullName evidence="2">Transposase</fullName>
    </submittedName>
</protein>
<keyword evidence="1" id="KW-0175">Coiled coil</keyword>
<accession>A0A4R2ME15</accession>
<comment type="caution">
    <text evidence="2">The sequence shown here is derived from an EMBL/GenBank/DDBJ whole genome shotgun (WGS) entry which is preliminary data.</text>
</comment>
<evidence type="ECO:0000313" key="3">
    <source>
        <dbReference type="Proteomes" id="UP000295106"/>
    </source>
</evidence>
<evidence type="ECO:0000256" key="1">
    <source>
        <dbReference type="SAM" id="Coils"/>
    </source>
</evidence>
<dbReference type="Proteomes" id="UP000295106">
    <property type="component" value="Unassembled WGS sequence"/>
</dbReference>
<evidence type="ECO:0000313" key="2">
    <source>
        <dbReference type="EMBL" id="TCP03425.1"/>
    </source>
</evidence>
<sequence length="91" mass="10141">MAEICRRDGVSDATFYKWRSKFGGTEPSYAKRLRELEQENAKLKKLVAEAHLDMHAPKEGLHNRPRSWIGATSLATAMGRSALRTRAGVVG</sequence>
<gene>
    <name evidence="2" type="ORF">EV684_104146</name>
</gene>
<dbReference type="GO" id="GO:0004803">
    <property type="term" value="F:transposase activity"/>
    <property type="evidence" value="ECO:0007669"/>
    <property type="project" value="InterPro"/>
</dbReference>
<dbReference type="InterPro" id="IPR052546">
    <property type="entry name" value="Transposase_8_domain"/>
</dbReference>
<proteinExistence type="predicted"/>